<dbReference type="Proteomes" id="UP000580250">
    <property type="component" value="Unassembled WGS sequence"/>
</dbReference>
<comment type="caution">
    <text evidence="1">The sequence shown here is derived from an EMBL/GenBank/DDBJ whole genome shotgun (WGS) entry which is preliminary data.</text>
</comment>
<reference evidence="1 2" key="1">
    <citation type="submission" date="2020-08" db="EMBL/GenBank/DDBJ databases">
        <authorList>
            <person name="Koutsovoulos G."/>
            <person name="Danchin GJ E."/>
        </authorList>
    </citation>
    <scope>NUCLEOTIDE SEQUENCE [LARGE SCALE GENOMIC DNA]</scope>
</reference>
<proteinExistence type="predicted"/>
<dbReference type="EMBL" id="CAJEWN010000458">
    <property type="protein sequence ID" value="CAD2183145.1"/>
    <property type="molecule type" value="Genomic_DNA"/>
</dbReference>
<protein>
    <submittedName>
        <fullName evidence="1">Uncharacterized protein</fullName>
    </submittedName>
</protein>
<evidence type="ECO:0000313" key="2">
    <source>
        <dbReference type="Proteomes" id="UP000580250"/>
    </source>
</evidence>
<dbReference type="AlphaFoldDB" id="A0A6V7W7I6"/>
<evidence type="ECO:0000313" key="1">
    <source>
        <dbReference type="EMBL" id="CAD2183145.1"/>
    </source>
</evidence>
<accession>A0A6V7W7I6</accession>
<sequence length="55" mass="6631">MEWANEVLNEVQVGRDEVVKIDIIKYLKKLWNSFKIKFWKGNNFNEGNINFEIEV</sequence>
<organism evidence="1 2">
    <name type="scientific">Meloidogyne enterolobii</name>
    <name type="common">Root-knot nematode worm</name>
    <name type="synonym">Meloidogyne mayaguensis</name>
    <dbReference type="NCBI Taxonomy" id="390850"/>
    <lineage>
        <taxon>Eukaryota</taxon>
        <taxon>Metazoa</taxon>
        <taxon>Ecdysozoa</taxon>
        <taxon>Nematoda</taxon>
        <taxon>Chromadorea</taxon>
        <taxon>Rhabditida</taxon>
        <taxon>Tylenchina</taxon>
        <taxon>Tylenchomorpha</taxon>
        <taxon>Tylenchoidea</taxon>
        <taxon>Meloidogynidae</taxon>
        <taxon>Meloidogyninae</taxon>
        <taxon>Meloidogyne</taxon>
    </lineage>
</organism>
<gene>
    <name evidence="1" type="ORF">MENT_LOCUS35416</name>
</gene>
<name>A0A6V7W7I6_MELEN</name>